<dbReference type="AlphaFoldDB" id="A0A7W6CIL4"/>
<dbReference type="Proteomes" id="UP000548867">
    <property type="component" value="Unassembled WGS sequence"/>
</dbReference>
<dbReference type="Gene3D" id="3.90.226.10">
    <property type="entry name" value="2-enoyl-CoA Hydratase, Chain A, domain 1"/>
    <property type="match status" value="1"/>
</dbReference>
<dbReference type="SUPFAM" id="SSF52096">
    <property type="entry name" value="ClpP/crotonase"/>
    <property type="match status" value="1"/>
</dbReference>
<dbReference type="Pfam" id="PF00378">
    <property type="entry name" value="ECH_1"/>
    <property type="match status" value="1"/>
</dbReference>
<reference evidence="1 2" key="1">
    <citation type="submission" date="2020-08" db="EMBL/GenBank/DDBJ databases">
        <title>Genomic Encyclopedia of Type Strains, Phase IV (KMG-IV): sequencing the most valuable type-strain genomes for metagenomic binning, comparative biology and taxonomic classification.</title>
        <authorList>
            <person name="Goeker M."/>
        </authorList>
    </citation>
    <scope>NUCLEOTIDE SEQUENCE [LARGE SCALE GENOMIC DNA]</scope>
    <source>
        <strain evidence="1 2">DSM 27057</strain>
    </source>
</reference>
<dbReference type="PANTHER" id="PTHR43459">
    <property type="entry name" value="ENOYL-COA HYDRATASE"/>
    <property type="match status" value="1"/>
</dbReference>
<sequence>MTEAQAPEILCEKREDGVVLLTLNRPHARNTVSFAMWEQFSAALDGLENGTPARALVLCGAGDYFSSGGDVKNGPARGDGAIRLAARLEMGQRIINRLRALPIPTIAAVEGGAYGIAWSIAMGCDMLFAADNAKFGAPFLDYGLVPDGGAAWFLTQRLGRARAAEILFSGRTLAVEEALNLGLISRVLPAGAVVAGALEFGAAIGAGNPHAVELTKRLLHMGETGDLAATQALELIYCHTCQAGEEVPRAREAFKARAAARKAQKEA</sequence>
<name>A0A7W6CIL4_9SPHN</name>
<protein>
    <submittedName>
        <fullName evidence="1">Enoyl-CoA hydratase/carnithine racemase</fullName>
    </submittedName>
</protein>
<organism evidence="1 2">
    <name type="scientific">Novosphingobium sediminicola</name>
    <dbReference type="NCBI Taxonomy" id="563162"/>
    <lineage>
        <taxon>Bacteria</taxon>
        <taxon>Pseudomonadati</taxon>
        <taxon>Pseudomonadota</taxon>
        <taxon>Alphaproteobacteria</taxon>
        <taxon>Sphingomonadales</taxon>
        <taxon>Sphingomonadaceae</taxon>
        <taxon>Novosphingobium</taxon>
    </lineage>
</organism>
<accession>A0A7W6CIL4</accession>
<dbReference type="GO" id="GO:0003824">
    <property type="term" value="F:catalytic activity"/>
    <property type="evidence" value="ECO:0007669"/>
    <property type="project" value="UniProtKB-ARBA"/>
</dbReference>
<dbReference type="CDD" id="cd06558">
    <property type="entry name" value="crotonase-like"/>
    <property type="match status" value="1"/>
</dbReference>
<dbReference type="PANTHER" id="PTHR43459:SF1">
    <property type="entry name" value="EG:BACN32G11.4 PROTEIN"/>
    <property type="match status" value="1"/>
</dbReference>
<proteinExistence type="predicted"/>
<gene>
    <name evidence="1" type="ORF">GGR38_003072</name>
</gene>
<evidence type="ECO:0000313" key="2">
    <source>
        <dbReference type="Proteomes" id="UP000548867"/>
    </source>
</evidence>
<dbReference type="RefSeq" id="WP_183627005.1">
    <property type="nucleotide sequence ID" value="NZ_JACIDX010000011.1"/>
</dbReference>
<keyword evidence="2" id="KW-1185">Reference proteome</keyword>
<evidence type="ECO:0000313" key="1">
    <source>
        <dbReference type="EMBL" id="MBB3956115.1"/>
    </source>
</evidence>
<comment type="caution">
    <text evidence="1">The sequence shown here is derived from an EMBL/GenBank/DDBJ whole genome shotgun (WGS) entry which is preliminary data.</text>
</comment>
<dbReference type="InterPro" id="IPR001753">
    <property type="entry name" value="Enoyl-CoA_hydra/iso"/>
</dbReference>
<dbReference type="InterPro" id="IPR029045">
    <property type="entry name" value="ClpP/crotonase-like_dom_sf"/>
</dbReference>
<dbReference type="EMBL" id="JACIDX010000011">
    <property type="protein sequence ID" value="MBB3956115.1"/>
    <property type="molecule type" value="Genomic_DNA"/>
</dbReference>